<dbReference type="PROSITE" id="PS00194">
    <property type="entry name" value="THIOREDOXIN_1"/>
    <property type="match status" value="1"/>
</dbReference>
<dbReference type="PANTHER" id="PTHR32234">
    <property type="entry name" value="THIOL:DISULFIDE INTERCHANGE PROTEIN DSBD"/>
    <property type="match status" value="1"/>
</dbReference>
<name>A0A5C5VYC6_9BACT</name>
<evidence type="ECO:0000313" key="5">
    <source>
        <dbReference type="Proteomes" id="UP000318995"/>
    </source>
</evidence>
<keyword evidence="2" id="KW-0812">Transmembrane</keyword>
<proteinExistence type="predicted"/>
<keyword evidence="2" id="KW-1133">Transmembrane helix</keyword>
<dbReference type="GO" id="GO:0045454">
    <property type="term" value="P:cell redox homeostasis"/>
    <property type="evidence" value="ECO:0007669"/>
    <property type="project" value="TreeGrafter"/>
</dbReference>
<feature type="domain" description="Thioredoxin" evidence="3">
    <location>
        <begin position="38"/>
        <end position="154"/>
    </location>
</feature>
<accession>A0A5C5VYC6</accession>
<evidence type="ECO:0000256" key="1">
    <source>
        <dbReference type="ARBA" id="ARBA00023284"/>
    </source>
</evidence>
<keyword evidence="2" id="KW-0472">Membrane</keyword>
<comment type="caution">
    <text evidence="4">The sequence shown here is derived from an EMBL/GenBank/DDBJ whole genome shotgun (WGS) entry which is preliminary data.</text>
</comment>
<dbReference type="RefSeq" id="WP_146574039.1">
    <property type="nucleotide sequence ID" value="NZ_SJPH01000004.1"/>
</dbReference>
<protein>
    <submittedName>
        <fullName evidence="4">Thiol:disulfide interchange protein</fullName>
    </submittedName>
</protein>
<evidence type="ECO:0000259" key="3">
    <source>
        <dbReference type="PROSITE" id="PS51352"/>
    </source>
</evidence>
<reference evidence="4 5" key="1">
    <citation type="submission" date="2019-02" db="EMBL/GenBank/DDBJ databases">
        <title>Deep-cultivation of Planctomycetes and their phenomic and genomic characterization uncovers novel biology.</title>
        <authorList>
            <person name="Wiegand S."/>
            <person name="Jogler M."/>
            <person name="Boedeker C."/>
            <person name="Pinto D."/>
            <person name="Vollmers J."/>
            <person name="Rivas-Marin E."/>
            <person name="Kohn T."/>
            <person name="Peeters S.H."/>
            <person name="Heuer A."/>
            <person name="Rast P."/>
            <person name="Oberbeckmann S."/>
            <person name="Bunk B."/>
            <person name="Jeske O."/>
            <person name="Meyerdierks A."/>
            <person name="Storesund J.E."/>
            <person name="Kallscheuer N."/>
            <person name="Luecker S."/>
            <person name="Lage O.M."/>
            <person name="Pohl T."/>
            <person name="Merkel B.J."/>
            <person name="Hornburger P."/>
            <person name="Mueller R.-W."/>
            <person name="Bruemmer F."/>
            <person name="Labrenz M."/>
            <person name="Spormann A.M."/>
            <person name="Op Den Camp H."/>
            <person name="Overmann J."/>
            <person name="Amann R."/>
            <person name="Jetten M.S.M."/>
            <person name="Mascher T."/>
            <person name="Medema M.H."/>
            <person name="Devos D.P."/>
            <person name="Kaster A.-K."/>
            <person name="Ovreas L."/>
            <person name="Rohde M."/>
            <person name="Galperin M.Y."/>
            <person name="Jogler C."/>
        </authorList>
    </citation>
    <scope>NUCLEOTIDE SEQUENCE [LARGE SCALE GENOMIC DNA]</scope>
    <source>
        <strain evidence="4 5">Pla111</strain>
    </source>
</reference>
<evidence type="ECO:0000256" key="2">
    <source>
        <dbReference type="SAM" id="Phobius"/>
    </source>
</evidence>
<dbReference type="Gene3D" id="3.40.30.10">
    <property type="entry name" value="Glutaredoxin"/>
    <property type="match status" value="1"/>
</dbReference>
<dbReference type="Proteomes" id="UP000318995">
    <property type="component" value="Unassembled WGS sequence"/>
</dbReference>
<dbReference type="InterPro" id="IPR036249">
    <property type="entry name" value="Thioredoxin-like_sf"/>
</dbReference>
<dbReference type="SUPFAM" id="SSF52833">
    <property type="entry name" value="Thioredoxin-like"/>
    <property type="match status" value="1"/>
</dbReference>
<keyword evidence="5" id="KW-1185">Reference proteome</keyword>
<dbReference type="PROSITE" id="PS51352">
    <property type="entry name" value="THIOREDOXIN_2"/>
    <property type="match status" value="1"/>
</dbReference>
<dbReference type="EMBL" id="SJPH01000004">
    <property type="protein sequence ID" value="TWT43157.1"/>
    <property type="molecule type" value="Genomic_DNA"/>
</dbReference>
<evidence type="ECO:0000313" key="4">
    <source>
        <dbReference type="EMBL" id="TWT43157.1"/>
    </source>
</evidence>
<dbReference type="InterPro" id="IPR013766">
    <property type="entry name" value="Thioredoxin_domain"/>
</dbReference>
<organism evidence="4 5">
    <name type="scientific">Botrimarina hoheduenensis</name>
    <dbReference type="NCBI Taxonomy" id="2528000"/>
    <lineage>
        <taxon>Bacteria</taxon>
        <taxon>Pseudomonadati</taxon>
        <taxon>Planctomycetota</taxon>
        <taxon>Planctomycetia</taxon>
        <taxon>Pirellulales</taxon>
        <taxon>Lacipirellulaceae</taxon>
        <taxon>Botrimarina</taxon>
    </lineage>
</organism>
<dbReference type="PANTHER" id="PTHR32234:SF0">
    <property type="entry name" value="THIOL:DISULFIDE INTERCHANGE PROTEIN DSBD"/>
    <property type="match status" value="1"/>
</dbReference>
<dbReference type="OrthoDB" id="267639at2"/>
<dbReference type="GO" id="GO:0015035">
    <property type="term" value="F:protein-disulfide reductase activity"/>
    <property type="evidence" value="ECO:0007669"/>
    <property type="project" value="TreeGrafter"/>
</dbReference>
<dbReference type="AlphaFoldDB" id="A0A5C5VYC6"/>
<gene>
    <name evidence="4" type="ORF">Pla111_21070</name>
</gene>
<feature type="transmembrane region" description="Helical" evidence="2">
    <location>
        <begin position="20"/>
        <end position="38"/>
    </location>
</feature>
<dbReference type="Pfam" id="PF13899">
    <property type="entry name" value="Thioredoxin_7"/>
    <property type="match status" value="1"/>
</dbReference>
<sequence length="156" mass="17935">MSRPTEQTVPSWRLMLWRWFWRLTLVVSLAYAWYCFYVPPNDIAWANDIPAAQRQAAQTDRPLLMFFTGEWCVPCRIMKRTVFADEQVAARVNSKFIPVMIHVERPAAATALRHYQVAAWPTTIITDPQGSVLHRVQGGMSKTDFLALLSEPLPTE</sequence>
<keyword evidence="1" id="KW-0676">Redox-active center</keyword>
<dbReference type="InterPro" id="IPR017937">
    <property type="entry name" value="Thioredoxin_CS"/>
</dbReference>